<dbReference type="Proteomes" id="UP000620124">
    <property type="component" value="Unassembled WGS sequence"/>
</dbReference>
<dbReference type="AlphaFoldDB" id="A0A8H6YR97"/>
<feature type="region of interest" description="Disordered" evidence="1">
    <location>
        <begin position="208"/>
        <end position="229"/>
    </location>
</feature>
<feature type="compositionally biased region" description="Basic and acidic residues" evidence="1">
    <location>
        <begin position="208"/>
        <end position="221"/>
    </location>
</feature>
<evidence type="ECO:0000313" key="3">
    <source>
        <dbReference type="Proteomes" id="UP000620124"/>
    </source>
</evidence>
<sequence>MTETVGTVASIIQLVDTALKAKEYIQDFIHAPQEQRKLLSEMADLRPLVQELQDRIVANASNGVLQRMKSPLEDFRVTMEQFIDKLRPGDGALSKFSKRLTWTMWSKKDAQEYLSKFEQFKSLLNSWLLVNLWEEGQQHQRDNDENFSDAAEQRERNHTAVTDSLDKLNTGIAEHQERIDSFSHLVDKVADKVNVVNIGVVHISDEQEREKNNAERTKIIDWQEPESGS</sequence>
<keyword evidence="3" id="KW-1185">Reference proteome</keyword>
<gene>
    <name evidence="2" type="ORF">MVEN_00453300</name>
</gene>
<accession>A0A8H6YR97</accession>
<evidence type="ECO:0000256" key="1">
    <source>
        <dbReference type="SAM" id="MobiDB-lite"/>
    </source>
</evidence>
<evidence type="ECO:0000313" key="2">
    <source>
        <dbReference type="EMBL" id="KAF7365793.1"/>
    </source>
</evidence>
<comment type="caution">
    <text evidence="2">The sequence shown here is derived from an EMBL/GenBank/DDBJ whole genome shotgun (WGS) entry which is preliminary data.</text>
</comment>
<organism evidence="2 3">
    <name type="scientific">Mycena venus</name>
    <dbReference type="NCBI Taxonomy" id="2733690"/>
    <lineage>
        <taxon>Eukaryota</taxon>
        <taxon>Fungi</taxon>
        <taxon>Dikarya</taxon>
        <taxon>Basidiomycota</taxon>
        <taxon>Agaricomycotina</taxon>
        <taxon>Agaricomycetes</taxon>
        <taxon>Agaricomycetidae</taxon>
        <taxon>Agaricales</taxon>
        <taxon>Marasmiineae</taxon>
        <taxon>Mycenaceae</taxon>
        <taxon>Mycena</taxon>
    </lineage>
</organism>
<dbReference type="OrthoDB" id="3001009at2759"/>
<reference evidence="2" key="1">
    <citation type="submission" date="2020-05" db="EMBL/GenBank/DDBJ databases">
        <title>Mycena genomes resolve the evolution of fungal bioluminescence.</title>
        <authorList>
            <person name="Tsai I.J."/>
        </authorList>
    </citation>
    <scope>NUCLEOTIDE SEQUENCE</scope>
    <source>
        <strain evidence="2">CCC161011</strain>
    </source>
</reference>
<proteinExistence type="predicted"/>
<name>A0A8H6YR97_9AGAR</name>
<protein>
    <recommendedName>
        <fullName evidence="4">NACHT-NTPase and P-loop NTPases N-terminal domain-containing protein</fullName>
    </recommendedName>
</protein>
<evidence type="ECO:0008006" key="4">
    <source>
        <dbReference type="Google" id="ProtNLM"/>
    </source>
</evidence>
<dbReference type="EMBL" id="JACAZI010000003">
    <property type="protein sequence ID" value="KAF7365793.1"/>
    <property type="molecule type" value="Genomic_DNA"/>
</dbReference>